<dbReference type="InterPro" id="IPR015943">
    <property type="entry name" value="WD40/YVTN_repeat-like_dom_sf"/>
</dbReference>
<dbReference type="GO" id="GO:0003341">
    <property type="term" value="P:cilium movement"/>
    <property type="evidence" value="ECO:0007669"/>
    <property type="project" value="TreeGrafter"/>
</dbReference>
<keyword evidence="8" id="KW-0969">Cilium</keyword>
<evidence type="ECO:0000256" key="11">
    <source>
        <dbReference type="ARBA" id="ARBA00023273"/>
    </source>
</evidence>
<reference evidence="13 14" key="1">
    <citation type="journal article" date="2022" name="Nat. Ecol. Evol.">
        <title>A masculinizing supergene underlies an exaggerated male reproductive morph in a spider.</title>
        <authorList>
            <person name="Hendrickx F."/>
            <person name="De Corte Z."/>
            <person name="Sonet G."/>
            <person name="Van Belleghem S.M."/>
            <person name="Kostlbacher S."/>
            <person name="Vangestel C."/>
        </authorList>
    </citation>
    <scope>NUCLEOTIDE SEQUENCE [LARGE SCALE GENOMIC DNA]</scope>
    <source>
        <strain evidence="13">W744_W776</strain>
    </source>
</reference>
<keyword evidence="6" id="KW-0677">Repeat</keyword>
<comment type="caution">
    <text evidence="13">The sequence shown here is derived from an EMBL/GenBank/DDBJ whole genome shotgun (WGS) entry which is preliminary data.</text>
</comment>
<evidence type="ECO:0000256" key="10">
    <source>
        <dbReference type="ARBA" id="ARBA00023212"/>
    </source>
</evidence>
<evidence type="ECO:0000313" key="14">
    <source>
        <dbReference type="Proteomes" id="UP000827092"/>
    </source>
</evidence>
<dbReference type="AlphaFoldDB" id="A0AAV6TUC7"/>
<accession>A0AAV6TUC7</accession>
<keyword evidence="3" id="KW-0963">Cytoplasm</keyword>
<dbReference type="GO" id="GO:0045504">
    <property type="term" value="F:dynein heavy chain binding"/>
    <property type="evidence" value="ECO:0007669"/>
    <property type="project" value="TreeGrafter"/>
</dbReference>
<evidence type="ECO:0000256" key="8">
    <source>
        <dbReference type="ARBA" id="ARBA00023069"/>
    </source>
</evidence>
<dbReference type="InterPro" id="IPR050687">
    <property type="entry name" value="Dynein_IC"/>
</dbReference>
<dbReference type="InterPro" id="IPR001680">
    <property type="entry name" value="WD40_rpt"/>
</dbReference>
<dbReference type="PANTHER" id="PTHR12442">
    <property type="entry name" value="DYNEIN INTERMEDIATE CHAIN"/>
    <property type="match status" value="1"/>
</dbReference>
<feature type="repeat" description="WD" evidence="12">
    <location>
        <begin position="253"/>
        <end position="296"/>
    </location>
</feature>
<evidence type="ECO:0000256" key="2">
    <source>
        <dbReference type="ARBA" id="ARBA00011059"/>
    </source>
</evidence>
<keyword evidence="9" id="KW-0505">Motor protein</keyword>
<keyword evidence="10" id="KW-0206">Cytoskeleton</keyword>
<dbReference type="InterPro" id="IPR036322">
    <property type="entry name" value="WD40_repeat_dom_sf"/>
</dbReference>
<evidence type="ECO:0000256" key="12">
    <source>
        <dbReference type="PROSITE-ProRule" id="PRU00221"/>
    </source>
</evidence>
<comment type="subcellular location">
    <subcellularLocation>
        <location evidence="1">Cytoplasm</location>
        <location evidence="1">Cytoskeleton</location>
        <location evidence="1">Cilium axoneme</location>
    </subcellularLocation>
</comment>
<dbReference type="Gene3D" id="2.130.10.10">
    <property type="entry name" value="YVTN repeat-like/Quinoprotein amine dehydrogenase"/>
    <property type="match status" value="1"/>
</dbReference>
<dbReference type="EMBL" id="JAFNEN010001086">
    <property type="protein sequence ID" value="KAG8175051.1"/>
    <property type="molecule type" value="Genomic_DNA"/>
</dbReference>
<keyword evidence="5" id="KW-0493">Microtubule</keyword>
<evidence type="ECO:0000313" key="13">
    <source>
        <dbReference type="EMBL" id="KAG8175051.1"/>
    </source>
</evidence>
<keyword evidence="14" id="KW-1185">Reference proteome</keyword>
<dbReference type="GO" id="GO:0005874">
    <property type="term" value="C:microtubule"/>
    <property type="evidence" value="ECO:0007669"/>
    <property type="project" value="UniProtKB-KW"/>
</dbReference>
<dbReference type="GO" id="GO:0045503">
    <property type="term" value="F:dynein light chain binding"/>
    <property type="evidence" value="ECO:0007669"/>
    <property type="project" value="TreeGrafter"/>
</dbReference>
<evidence type="ECO:0000256" key="1">
    <source>
        <dbReference type="ARBA" id="ARBA00004430"/>
    </source>
</evidence>
<evidence type="ECO:0000256" key="6">
    <source>
        <dbReference type="ARBA" id="ARBA00022737"/>
    </source>
</evidence>
<evidence type="ECO:0000256" key="9">
    <source>
        <dbReference type="ARBA" id="ARBA00023175"/>
    </source>
</evidence>
<comment type="similarity">
    <text evidence="2">Belongs to the dynein intermediate chain family.</text>
</comment>
<dbReference type="PANTHER" id="PTHR12442:SF7">
    <property type="entry name" value="DYNEIN AXONEMAL INTERMEDIATE CHAIN 2"/>
    <property type="match status" value="1"/>
</dbReference>
<name>A0AAV6TUC7_9ARAC</name>
<evidence type="ECO:0000256" key="7">
    <source>
        <dbReference type="ARBA" id="ARBA00023017"/>
    </source>
</evidence>
<sequence>MELTAVYIRKRKQFGAQCNFDCVGPHLDVDINPDPELQEQFVTVTKSEKGTQCSKNLSLHTANTDVKPTSSCGMNHETGGWPADVDPRDTDQVTRYKKKIHKDENFINTIKELSSVIETFIMENNSVDIYEEYFAVESYKGKEEAQFKTLSVYRDTCEANRKVLNISWSLDGYRMAAAYSASTGLKSVFCNSYVWDIENSNVPYCTLSPIAALNCVEYSPRDLELLIGGLCNGQIALWDVRTGGPPQLLTPASDCHKESVSDIKWISSKTGLEFFSGSLDGKLMYWDARNLDTPTSQMEFNENPEDSNNDNMYNITSIEYDATS</sequence>
<evidence type="ECO:0000256" key="3">
    <source>
        <dbReference type="ARBA" id="ARBA00022490"/>
    </source>
</evidence>
<dbReference type="PROSITE" id="PS50082">
    <property type="entry name" value="WD_REPEATS_2"/>
    <property type="match status" value="1"/>
</dbReference>
<evidence type="ECO:0000256" key="4">
    <source>
        <dbReference type="ARBA" id="ARBA00022574"/>
    </source>
</evidence>
<keyword evidence="11" id="KW-0966">Cell projection</keyword>
<dbReference type="SUPFAM" id="SSF50978">
    <property type="entry name" value="WD40 repeat-like"/>
    <property type="match status" value="1"/>
</dbReference>
<dbReference type="SMART" id="SM00320">
    <property type="entry name" value="WD40"/>
    <property type="match status" value="2"/>
</dbReference>
<organism evidence="13 14">
    <name type="scientific">Oedothorax gibbosus</name>
    <dbReference type="NCBI Taxonomy" id="931172"/>
    <lineage>
        <taxon>Eukaryota</taxon>
        <taxon>Metazoa</taxon>
        <taxon>Ecdysozoa</taxon>
        <taxon>Arthropoda</taxon>
        <taxon>Chelicerata</taxon>
        <taxon>Arachnida</taxon>
        <taxon>Araneae</taxon>
        <taxon>Araneomorphae</taxon>
        <taxon>Entelegynae</taxon>
        <taxon>Araneoidea</taxon>
        <taxon>Linyphiidae</taxon>
        <taxon>Erigoninae</taxon>
        <taxon>Oedothorax</taxon>
    </lineage>
</organism>
<keyword evidence="7" id="KW-0243">Dynein</keyword>
<gene>
    <name evidence="13" type="ORF">JTE90_026029</name>
</gene>
<dbReference type="GO" id="GO:0036157">
    <property type="term" value="C:outer dynein arm"/>
    <property type="evidence" value="ECO:0007669"/>
    <property type="project" value="TreeGrafter"/>
</dbReference>
<dbReference type="GO" id="GO:0036158">
    <property type="term" value="P:outer dynein arm assembly"/>
    <property type="evidence" value="ECO:0007669"/>
    <property type="project" value="TreeGrafter"/>
</dbReference>
<keyword evidence="4 12" id="KW-0853">WD repeat</keyword>
<dbReference type="Proteomes" id="UP000827092">
    <property type="component" value="Unassembled WGS sequence"/>
</dbReference>
<proteinExistence type="inferred from homology"/>
<evidence type="ECO:0000256" key="5">
    <source>
        <dbReference type="ARBA" id="ARBA00022701"/>
    </source>
</evidence>
<protein>
    <submittedName>
        <fullName evidence="13">Uncharacterized protein</fullName>
    </submittedName>
</protein>